<evidence type="ECO:0000313" key="10">
    <source>
        <dbReference type="Proteomes" id="UP000011134"/>
    </source>
</evidence>
<dbReference type="AlphaFoldDB" id="L8JGC3"/>
<evidence type="ECO:0000256" key="5">
    <source>
        <dbReference type="ARBA" id="ARBA00023027"/>
    </source>
</evidence>
<dbReference type="GO" id="GO:0008795">
    <property type="term" value="F:NAD+ synthase activity"/>
    <property type="evidence" value="ECO:0007669"/>
    <property type="project" value="UniProtKB-EC"/>
</dbReference>
<keyword evidence="5 6" id="KW-0520">NAD</keyword>
<evidence type="ECO:0000256" key="6">
    <source>
        <dbReference type="RuleBase" id="RU003811"/>
    </source>
</evidence>
<comment type="similarity">
    <text evidence="6">Belongs to the NAD synthetase family.</text>
</comment>
<dbReference type="Proteomes" id="UP000011134">
    <property type="component" value="Unassembled WGS sequence"/>
</dbReference>
<gene>
    <name evidence="9" type="ORF">C942_00229</name>
</gene>
<dbReference type="PANTHER" id="PTHR23090">
    <property type="entry name" value="NH 3 /GLUTAMINE-DEPENDENT NAD + SYNTHETASE"/>
    <property type="match status" value="1"/>
</dbReference>
<dbReference type="NCBIfam" id="TIGR00552">
    <property type="entry name" value="nadE"/>
    <property type="match status" value="1"/>
</dbReference>
<dbReference type="Gene3D" id="3.40.50.620">
    <property type="entry name" value="HUPs"/>
    <property type="match status" value="1"/>
</dbReference>
<dbReference type="Pfam" id="PF02540">
    <property type="entry name" value="NAD_synthase"/>
    <property type="match status" value="2"/>
</dbReference>
<keyword evidence="3 6" id="KW-0547">Nucleotide-binding</keyword>
<sequence length="319" mass="36096">MLEIDAARAVIAIEQYISDLCDERNKHCVVMGLSGGIDSAVLITLAVRAVGADRVKAYFLKDRDSESDSEVKARTMADWLGIELQIRDISQVMGQKGVYAPLIMRISRLGAPTKRFLLWLYQVVFRETAHLTTIKGGSGHLGRNPLKRLIYRFCITPLVKSFNIRHIFRRKLIEKEAERYDGIIIGAANRTEEQAGWFVKKGIDDMPLQPMAGLYKTQVWQLADFLGLPQTIREQLPSPDMVKGVTSEMSIGITYRRLDEILDYIDRGLTEEAIIARGITKQELTNTRDIQFYSSWMRDSPHETPPINGLAGSSYRTDS</sequence>
<dbReference type="EMBL" id="AMZO01000001">
    <property type="protein sequence ID" value="ELR67921.1"/>
    <property type="molecule type" value="Genomic_DNA"/>
</dbReference>
<dbReference type="InterPro" id="IPR003694">
    <property type="entry name" value="NAD_synthase"/>
</dbReference>
<dbReference type="GO" id="GO:0005737">
    <property type="term" value="C:cytoplasm"/>
    <property type="evidence" value="ECO:0007669"/>
    <property type="project" value="InterPro"/>
</dbReference>
<comment type="pathway">
    <text evidence="1">Cofactor biosynthesis; NAD(+) biosynthesis.</text>
</comment>
<dbReference type="GO" id="GO:0005524">
    <property type="term" value="F:ATP binding"/>
    <property type="evidence" value="ECO:0007669"/>
    <property type="project" value="UniProtKB-KW"/>
</dbReference>
<evidence type="ECO:0000256" key="3">
    <source>
        <dbReference type="ARBA" id="ARBA00022741"/>
    </source>
</evidence>
<dbReference type="GO" id="GO:0009435">
    <property type="term" value="P:NAD+ biosynthetic process"/>
    <property type="evidence" value="ECO:0007669"/>
    <property type="project" value="UniProtKB-UniPathway"/>
</dbReference>
<reference evidence="9 10" key="1">
    <citation type="submission" date="2012-12" db="EMBL/GenBank/DDBJ databases">
        <title>Genome Assembly of Photobacterium sp. AK15.</title>
        <authorList>
            <person name="Khatri I."/>
            <person name="Vaidya B."/>
            <person name="Srinivas T.N.R."/>
            <person name="Subramanian S."/>
            <person name="Pinnaka A."/>
        </authorList>
    </citation>
    <scope>NUCLEOTIDE SEQUENCE [LARGE SCALE GENOMIC DNA]</scope>
    <source>
        <strain evidence="9 10">AK15</strain>
    </source>
</reference>
<protein>
    <recommendedName>
        <fullName evidence="7">NH(3)-dependent NAD(+) synthetase</fullName>
        <ecNumber evidence="7">6.3.1.5</ecNumber>
    </recommendedName>
</protein>
<dbReference type="PANTHER" id="PTHR23090:SF9">
    <property type="entry name" value="GLUTAMINE-DEPENDENT NAD(+) SYNTHETASE"/>
    <property type="match status" value="1"/>
</dbReference>
<evidence type="ECO:0000256" key="4">
    <source>
        <dbReference type="ARBA" id="ARBA00022840"/>
    </source>
</evidence>
<dbReference type="RefSeq" id="WP_007461495.1">
    <property type="nucleotide sequence ID" value="NZ_AMZO01000001.1"/>
</dbReference>
<dbReference type="CDD" id="cd00553">
    <property type="entry name" value="NAD_synthase"/>
    <property type="match status" value="1"/>
</dbReference>
<dbReference type="UniPathway" id="UPA00253">
    <property type="reaction ID" value="UER00333"/>
</dbReference>
<dbReference type="InterPro" id="IPR014729">
    <property type="entry name" value="Rossmann-like_a/b/a_fold"/>
</dbReference>
<dbReference type="InterPro" id="IPR022310">
    <property type="entry name" value="NAD/GMP_synthase"/>
</dbReference>
<evidence type="ECO:0000256" key="1">
    <source>
        <dbReference type="ARBA" id="ARBA00004790"/>
    </source>
</evidence>
<dbReference type="GO" id="GO:0004359">
    <property type="term" value="F:glutaminase activity"/>
    <property type="evidence" value="ECO:0007669"/>
    <property type="project" value="InterPro"/>
</dbReference>
<dbReference type="GO" id="GO:0003952">
    <property type="term" value="F:NAD+ synthase (glutamine-hydrolyzing) activity"/>
    <property type="evidence" value="ECO:0007669"/>
    <property type="project" value="InterPro"/>
</dbReference>
<dbReference type="PATRIC" id="fig|1056511.3.peg.233"/>
<feature type="domain" description="NAD/GMP synthase" evidence="8">
    <location>
        <begin position="12"/>
        <end position="93"/>
    </location>
</feature>
<accession>L8JGC3</accession>
<evidence type="ECO:0000256" key="7">
    <source>
        <dbReference type="RuleBase" id="RU003812"/>
    </source>
</evidence>
<proteinExistence type="inferred from homology"/>
<keyword evidence="4 6" id="KW-0067">ATP-binding</keyword>
<keyword evidence="10" id="KW-1185">Reference proteome</keyword>
<feature type="domain" description="NAD/GMP synthase" evidence="8">
    <location>
        <begin position="163"/>
        <end position="294"/>
    </location>
</feature>
<organism evidence="9 10">
    <name type="scientific">Photobacterium marinum</name>
    <dbReference type="NCBI Taxonomy" id="1056511"/>
    <lineage>
        <taxon>Bacteria</taxon>
        <taxon>Pseudomonadati</taxon>
        <taxon>Pseudomonadota</taxon>
        <taxon>Gammaproteobacteria</taxon>
        <taxon>Vibrionales</taxon>
        <taxon>Vibrionaceae</taxon>
        <taxon>Photobacterium</taxon>
    </lineage>
</organism>
<comment type="catalytic activity">
    <reaction evidence="7">
        <text>deamido-NAD(+) + NH4(+) + ATP = AMP + diphosphate + NAD(+) + H(+)</text>
        <dbReference type="Rhea" id="RHEA:21188"/>
        <dbReference type="ChEBI" id="CHEBI:15378"/>
        <dbReference type="ChEBI" id="CHEBI:28938"/>
        <dbReference type="ChEBI" id="CHEBI:30616"/>
        <dbReference type="ChEBI" id="CHEBI:33019"/>
        <dbReference type="ChEBI" id="CHEBI:57540"/>
        <dbReference type="ChEBI" id="CHEBI:58437"/>
        <dbReference type="ChEBI" id="CHEBI:456215"/>
        <dbReference type="EC" id="6.3.1.5"/>
    </reaction>
</comment>
<dbReference type="SUPFAM" id="SSF52402">
    <property type="entry name" value="Adenine nucleotide alpha hydrolases-like"/>
    <property type="match status" value="1"/>
</dbReference>
<keyword evidence="2 6" id="KW-0436">Ligase</keyword>
<evidence type="ECO:0000259" key="8">
    <source>
        <dbReference type="Pfam" id="PF02540"/>
    </source>
</evidence>
<evidence type="ECO:0000256" key="2">
    <source>
        <dbReference type="ARBA" id="ARBA00022598"/>
    </source>
</evidence>
<dbReference type="OrthoDB" id="3266517at2"/>
<dbReference type="EC" id="6.3.1.5" evidence="7"/>
<comment type="caution">
    <text evidence="9">The sequence shown here is derived from an EMBL/GenBank/DDBJ whole genome shotgun (WGS) entry which is preliminary data.</text>
</comment>
<evidence type="ECO:0000313" key="9">
    <source>
        <dbReference type="EMBL" id="ELR67921.1"/>
    </source>
</evidence>
<name>L8JGC3_9GAMM</name>